<dbReference type="SUPFAM" id="SSF55205">
    <property type="entry name" value="EPT/RTPC-like"/>
    <property type="match status" value="1"/>
</dbReference>
<evidence type="ECO:0000313" key="3">
    <source>
        <dbReference type="Proteomes" id="UP001174934"/>
    </source>
</evidence>
<protein>
    <submittedName>
        <fullName evidence="2">RNA 3'-terminal phosphate cyclase/enolpyruvate transferase</fullName>
    </submittedName>
</protein>
<dbReference type="GO" id="GO:0016740">
    <property type="term" value="F:transferase activity"/>
    <property type="evidence" value="ECO:0007669"/>
    <property type="project" value="UniProtKB-KW"/>
</dbReference>
<dbReference type="GO" id="GO:0005634">
    <property type="term" value="C:nucleus"/>
    <property type="evidence" value="ECO:0007669"/>
    <property type="project" value="TreeGrafter"/>
</dbReference>
<dbReference type="InterPro" id="IPR000228">
    <property type="entry name" value="RNA3'_term_phos_cyc"/>
</dbReference>
<dbReference type="GO" id="GO:0003963">
    <property type="term" value="F:RNA-3'-phosphate cyclase activity"/>
    <property type="evidence" value="ECO:0007669"/>
    <property type="project" value="TreeGrafter"/>
</dbReference>
<name>A0AA40C4Z2_9PEZI</name>
<comment type="caution">
    <text evidence="2">The sequence shown here is derived from an EMBL/GenBank/DDBJ whole genome shotgun (WGS) entry which is preliminary data.</text>
</comment>
<dbReference type="Pfam" id="PF01137">
    <property type="entry name" value="RTC"/>
    <property type="match status" value="1"/>
</dbReference>
<dbReference type="InterPro" id="IPR037136">
    <property type="entry name" value="RNA3'_phos_cyclase_dom_sf"/>
</dbReference>
<dbReference type="GO" id="GO:0006396">
    <property type="term" value="P:RNA processing"/>
    <property type="evidence" value="ECO:0007669"/>
    <property type="project" value="InterPro"/>
</dbReference>
<feature type="domain" description="RNA 3'-terminal phosphate cyclase" evidence="1">
    <location>
        <begin position="22"/>
        <end position="291"/>
    </location>
</feature>
<reference evidence="2" key="1">
    <citation type="submission" date="2023-06" db="EMBL/GenBank/DDBJ databases">
        <title>Genome-scale phylogeny and comparative genomics of the fungal order Sordariales.</title>
        <authorList>
            <consortium name="Lawrence Berkeley National Laboratory"/>
            <person name="Hensen N."/>
            <person name="Bonometti L."/>
            <person name="Westerberg I."/>
            <person name="Brannstrom I.O."/>
            <person name="Guillou S."/>
            <person name="Cros-Aarteil S."/>
            <person name="Calhoun S."/>
            <person name="Haridas S."/>
            <person name="Kuo A."/>
            <person name="Mondo S."/>
            <person name="Pangilinan J."/>
            <person name="Riley R."/>
            <person name="LaButti K."/>
            <person name="Andreopoulos B."/>
            <person name="Lipzen A."/>
            <person name="Chen C."/>
            <person name="Yanf M."/>
            <person name="Daum C."/>
            <person name="Ng V."/>
            <person name="Clum A."/>
            <person name="Steindorff A."/>
            <person name="Ohm R."/>
            <person name="Martin F."/>
            <person name="Silar P."/>
            <person name="Natvig D."/>
            <person name="Lalanne C."/>
            <person name="Gautier V."/>
            <person name="Ament-velasquez S.L."/>
            <person name="Kruys A."/>
            <person name="Hutchinson M.I."/>
            <person name="Powell A.J."/>
            <person name="Barry K."/>
            <person name="Miller A.N."/>
            <person name="Grigoriev I.V."/>
            <person name="Debuchy R."/>
            <person name="Gladieux P."/>
            <person name="Thoren M.H."/>
            <person name="Johannesson H."/>
        </authorList>
    </citation>
    <scope>NUCLEOTIDE SEQUENCE</scope>
    <source>
        <strain evidence="2">SMH3391-2</strain>
    </source>
</reference>
<sequence>MPLLPTLPTGATTLTLDGTTYEGGGGLIRYAIAYSSILNRPVHIHSIRANRPGRGGLRLEHTVAISTLAELSSAEVIGNQPASREMTFTPHVKTTANGKSLLPLPAELDITVEGAASIFLVAMLPYLLFGNLAGNAYGYQSHFENNSGIRLVIRAGTFCAKAASVLYLKEVLLPTFELIGIGSEHLRLESEYEQGWHTQNNRCPGKMVVHIKPLLKPLPAFVLEHRGEVRSIRATGHVPGHAVERFREILRSEMADAVSNGASRIALEIDRRLDLRPGQPVSPLSRRRDRSTKGLLGLRAKWSVAEGFSSLVANNNERPVSEMNSEAVAIIKPSLRGVMLRQTACTGYTPRSHNGIPPYLDGFISPFQSHVKCKSRYFVVIGCCLGYLHLDAWSIFRQLRSLTDRTARQSYAYQSGFLPRVTKPVDDFSQKQPSRFYMSLLLHDDGQVLFDAVKGYTSLRYLSLSIQSHLGQDR</sequence>
<dbReference type="InterPro" id="IPR023797">
    <property type="entry name" value="RNA3'_phos_cyclase_dom"/>
</dbReference>
<dbReference type="EMBL" id="JAULSR010000003">
    <property type="protein sequence ID" value="KAK0624533.1"/>
    <property type="molecule type" value="Genomic_DNA"/>
</dbReference>
<keyword evidence="2" id="KW-0808">Transferase</keyword>
<keyword evidence="3" id="KW-1185">Reference proteome</keyword>
<dbReference type="Proteomes" id="UP001174934">
    <property type="component" value="Unassembled WGS sequence"/>
</dbReference>
<dbReference type="InterPro" id="IPR013792">
    <property type="entry name" value="RNA3'P_cycl/enolpyr_Trfase_a/b"/>
</dbReference>
<dbReference type="PANTHER" id="PTHR11096">
    <property type="entry name" value="RNA 3' TERMINAL PHOSPHATE CYCLASE"/>
    <property type="match status" value="1"/>
</dbReference>
<dbReference type="Gene3D" id="3.65.10.20">
    <property type="entry name" value="RNA 3'-terminal phosphate cyclase domain"/>
    <property type="match status" value="1"/>
</dbReference>
<organism evidence="2 3">
    <name type="scientific">Bombardia bombarda</name>
    <dbReference type="NCBI Taxonomy" id="252184"/>
    <lineage>
        <taxon>Eukaryota</taxon>
        <taxon>Fungi</taxon>
        <taxon>Dikarya</taxon>
        <taxon>Ascomycota</taxon>
        <taxon>Pezizomycotina</taxon>
        <taxon>Sordariomycetes</taxon>
        <taxon>Sordariomycetidae</taxon>
        <taxon>Sordariales</taxon>
        <taxon>Lasiosphaeriaceae</taxon>
        <taxon>Bombardia</taxon>
    </lineage>
</organism>
<gene>
    <name evidence="2" type="ORF">B0T17DRAFT_507611</name>
</gene>
<accession>A0AA40C4Z2</accession>
<evidence type="ECO:0000259" key="1">
    <source>
        <dbReference type="Pfam" id="PF01137"/>
    </source>
</evidence>
<dbReference type="AlphaFoldDB" id="A0AA40C4Z2"/>
<evidence type="ECO:0000313" key="2">
    <source>
        <dbReference type="EMBL" id="KAK0624533.1"/>
    </source>
</evidence>
<dbReference type="PANTHER" id="PTHR11096:SF0">
    <property type="entry name" value="RNA 3'-TERMINAL PHOSPHATE CYCLASE"/>
    <property type="match status" value="1"/>
</dbReference>
<proteinExistence type="predicted"/>